<dbReference type="STRING" id="574376.BAMA_03705"/>
<dbReference type="SUPFAM" id="SSF55729">
    <property type="entry name" value="Acyl-CoA N-acyltransferases (Nat)"/>
    <property type="match status" value="1"/>
</dbReference>
<keyword evidence="3" id="KW-1185">Reference proteome</keyword>
<protein>
    <submittedName>
        <fullName evidence="2">Acetyltransferase</fullName>
    </submittedName>
</protein>
<name>A0A073JUA1_9BACI</name>
<organism evidence="2 3">
    <name type="scientific">Bacillus manliponensis</name>
    <dbReference type="NCBI Taxonomy" id="574376"/>
    <lineage>
        <taxon>Bacteria</taxon>
        <taxon>Bacillati</taxon>
        <taxon>Bacillota</taxon>
        <taxon>Bacilli</taxon>
        <taxon>Bacillales</taxon>
        <taxon>Bacillaceae</taxon>
        <taxon>Bacillus</taxon>
        <taxon>Bacillus cereus group</taxon>
    </lineage>
</organism>
<evidence type="ECO:0000259" key="1">
    <source>
        <dbReference type="PROSITE" id="PS51186"/>
    </source>
</evidence>
<proteinExistence type="predicted"/>
<dbReference type="CDD" id="cd04301">
    <property type="entry name" value="NAT_SF"/>
    <property type="match status" value="1"/>
</dbReference>
<dbReference type="EMBL" id="JOTN01000012">
    <property type="protein sequence ID" value="KEK18624.1"/>
    <property type="molecule type" value="Genomic_DNA"/>
</dbReference>
<dbReference type="Gene3D" id="3.40.630.30">
    <property type="match status" value="1"/>
</dbReference>
<dbReference type="OrthoDB" id="9775804at2"/>
<gene>
    <name evidence="2" type="ORF">BAMA_03705</name>
</gene>
<reference evidence="2 3" key="1">
    <citation type="submission" date="2014-06" db="EMBL/GenBank/DDBJ databases">
        <title>Draft genome sequence of Bacillus manliponensis JCM 15802 (MCCC 1A00708).</title>
        <authorList>
            <person name="Lai Q."/>
            <person name="Liu Y."/>
            <person name="Shao Z."/>
        </authorList>
    </citation>
    <scope>NUCLEOTIDE SEQUENCE [LARGE SCALE GENOMIC DNA]</scope>
    <source>
        <strain evidence="2 3">JCM 15802</strain>
    </source>
</reference>
<feature type="domain" description="N-acetyltransferase" evidence="1">
    <location>
        <begin position="3"/>
        <end position="133"/>
    </location>
</feature>
<dbReference type="Proteomes" id="UP000027822">
    <property type="component" value="Unassembled WGS sequence"/>
</dbReference>
<evidence type="ECO:0000313" key="3">
    <source>
        <dbReference type="Proteomes" id="UP000027822"/>
    </source>
</evidence>
<dbReference type="AlphaFoldDB" id="A0A073JUA1"/>
<dbReference type="InterPro" id="IPR016181">
    <property type="entry name" value="Acyl_CoA_acyltransferase"/>
</dbReference>
<dbReference type="InterPro" id="IPR000182">
    <property type="entry name" value="GNAT_dom"/>
</dbReference>
<dbReference type="PROSITE" id="PS51186">
    <property type="entry name" value="GNAT"/>
    <property type="match status" value="1"/>
</dbReference>
<dbReference type="GO" id="GO:0016747">
    <property type="term" value="F:acyltransferase activity, transferring groups other than amino-acyl groups"/>
    <property type="evidence" value="ECO:0007669"/>
    <property type="project" value="InterPro"/>
</dbReference>
<dbReference type="PANTHER" id="PTHR43233">
    <property type="entry name" value="FAMILY N-ACETYLTRANSFERASE, PUTATIVE (AFU_ORTHOLOGUE AFUA_6G03350)-RELATED"/>
    <property type="match status" value="1"/>
</dbReference>
<dbReference type="eggNOG" id="COG0454">
    <property type="taxonomic scope" value="Bacteria"/>
</dbReference>
<keyword evidence="2" id="KW-0808">Transferase</keyword>
<dbReference type="RefSeq" id="WP_034640157.1">
    <property type="nucleotide sequence ID" value="NZ_CBCSJC010000017.1"/>
</dbReference>
<dbReference type="InterPro" id="IPR053144">
    <property type="entry name" value="Acetyltransferase_Butenolide"/>
</dbReference>
<evidence type="ECO:0000313" key="2">
    <source>
        <dbReference type="EMBL" id="KEK18624.1"/>
    </source>
</evidence>
<sequence>MSIVYTTESPKMFEQVHALYESLGWNSLRLTTRDLEKMCNQSWYALYAFHDGELIGMGRVVSDGVITGIICGLCVSPCYQSKGIGKELLRRITEHCEKHRVIPQLMCASELEFYYESAGFRKFTVGMTKDITR</sequence>
<dbReference type="PANTHER" id="PTHR43233:SF1">
    <property type="entry name" value="FAMILY N-ACETYLTRANSFERASE, PUTATIVE (AFU_ORTHOLOGUE AFUA_6G03350)-RELATED"/>
    <property type="match status" value="1"/>
</dbReference>
<comment type="caution">
    <text evidence="2">The sequence shown here is derived from an EMBL/GenBank/DDBJ whole genome shotgun (WGS) entry which is preliminary data.</text>
</comment>
<dbReference type="Pfam" id="PF13673">
    <property type="entry name" value="Acetyltransf_10"/>
    <property type="match status" value="1"/>
</dbReference>
<accession>A0A073JUA1</accession>